<keyword evidence="5 6" id="KW-0472">Membrane</keyword>
<evidence type="ECO:0000256" key="3">
    <source>
        <dbReference type="ARBA" id="ARBA00022692"/>
    </source>
</evidence>
<evidence type="ECO:0000256" key="1">
    <source>
        <dbReference type="ARBA" id="ARBA00004651"/>
    </source>
</evidence>
<evidence type="ECO:0000256" key="6">
    <source>
        <dbReference type="SAM" id="Phobius"/>
    </source>
</evidence>
<proteinExistence type="predicted"/>
<gene>
    <name evidence="7" type="ORF">E0493_18840</name>
</gene>
<feature type="transmembrane region" description="Helical" evidence="6">
    <location>
        <begin position="132"/>
        <end position="149"/>
    </location>
</feature>
<evidence type="ECO:0000256" key="2">
    <source>
        <dbReference type="ARBA" id="ARBA00022475"/>
    </source>
</evidence>
<dbReference type="AlphaFoldDB" id="A0A845BPS6"/>
<comment type="caution">
    <text evidence="7">The sequence shown here is derived from an EMBL/GenBank/DDBJ whole genome shotgun (WGS) entry which is preliminary data.</text>
</comment>
<evidence type="ECO:0000256" key="4">
    <source>
        <dbReference type="ARBA" id="ARBA00022989"/>
    </source>
</evidence>
<evidence type="ECO:0000313" key="8">
    <source>
        <dbReference type="Proteomes" id="UP000460715"/>
    </source>
</evidence>
<sequence>MGFGQLSYDVAHLLAGTVLLLSFLLLYQRRISAVISTFAAQGAALALAVAWQGWAQGAPGLYVTALVAATAKAVLIPLALRALVRRFGLHRSVEPALGIGAGLIVGVGLVALAILVVLPATTGAGALAREDLAMALSVVLLGMLMMITRRQAISQVIGLLSLENGLVLAAAGVRGLPLVVELSTAALVLVLAGMAGFFAFHLRASFASLDLSLLHRHRGERAEAERP</sequence>
<reference evidence="7 8" key="1">
    <citation type="submission" date="2019-03" db="EMBL/GenBank/DDBJ databases">
        <title>Roseomonas sp. a novel Roseomonas species isolated from Sea whip Gorgonian.</title>
        <authorList>
            <person name="Li F."/>
            <person name="Pan X."/>
            <person name="Huang S."/>
            <person name="Li Z."/>
            <person name="Meng B."/>
        </authorList>
    </citation>
    <scope>NUCLEOTIDE SEQUENCE [LARGE SCALE GENOMIC DNA]</scope>
    <source>
        <strain evidence="7 8">M0104</strain>
    </source>
</reference>
<dbReference type="RefSeq" id="WP_160938819.1">
    <property type="nucleotide sequence ID" value="NZ_SNVJ01000021.1"/>
</dbReference>
<feature type="transmembrane region" description="Helical" evidence="6">
    <location>
        <begin position="156"/>
        <end position="176"/>
    </location>
</feature>
<evidence type="ECO:0000313" key="7">
    <source>
        <dbReference type="EMBL" id="MXP65409.1"/>
    </source>
</evidence>
<feature type="transmembrane region" description="Helical" evidence="6">
    <location>
        <begin position="6"/>
        <end position="27"/>
    </location>
</feature>
<dbReference type="PANTHER" id="PTHR38601:SF1">
    <property type="entry name" value="HYDROGENASE-4 COMPONENT E"/>
    <property type="match status" value="1"/>
</dbReference>
<dbReference type="GO" id="GO:0005886">
    <property type="term" value="C:plasma membrane"/>
    <property type="evidence" value="ECO:0007669"/>
    <property type="project" value="UniProtKB-SubCell"/>
</dbReference>
<protein>
    <submittedName>
        <fullName evidence="7">Hydrogenase-4 component E</fullName>
    </submittedName>
</protein>
<dbReference type="EMBL" id="SNVJ01000021">
    <property type="protein sequence ID" value="MXP65409.1"/>
    <property type="molecule type" value="Genomic_DNA"/>
</dbReference>
<keyword evidence="2" id="KW-1003">Cell membrane</keyword>
<dbReference type="InterPro" id="IPR038730">
    <property type="entry name" value="HyfE-like"/>
</dbReference>
<feature type="transmembrane region" description="Helical" evidence="6">
    <location>
        <begin position="182"/>
        <end position="202"/>
    </location>
</feature>
<keyword evidence="4 6" id="KW-1133">Transmembrane helix</keyword>
<keyword evidence="3 6" id="KW-0812">Transmembrane</keyword>
<comment type="subcellular location">
    <subcellularLocation>
        <location evidence="1">Cell membrane</location>
        <topology evidence="1">Multi-pass membrane protein</topology>
    </subcellularLocation>
</comment>
<feature type="transmembrane region" description="Helical" evidence="6">
    <location>
        <begin position="60"/>
        <end position="84"/>
    </location>
</feature>
<dbReference type="OrthoDB" id="8444465at2"/>
<keyword evidence="8" id="KW-1185">Reference proteome</keyword>
<accession>A0A845BPS6</accession>
<dbReference type="Proteomes" id="UP000460715">
    <property type="component" value="Unassembled WGS sequence"/>
</dbReference>
<name>A0A845BPS6_9PROT</name>
<dbReference type="PANTHER" id="PTHR38601">
    <property type="entry name" value="HYDROGENASE-4 COMPONENT E"/>
    <property type="match status" value="1"/>
</dbReference>
<feature type="transmembrane region" description="Helical" evidence="6">
    <location>
        <begin position="96"/>
        <end position="120"/>
    </location>
</feature>
<organism evidence="7 8">
    <name type="scientific">Teichococcus coralli</name>
    <dbReference type="NCBI Taxonomy" id="2545983"/>
    <lineage>
        <taxon>Bacteria</taxon>
        <taxon>Pseudomonadati</taxon>
        <taxon>Pseudomonadota</taxon>
        <taxon>Alphaproteobacteria</taxon>
        <taxon>Acetobacterales</taxon>
        <taxon>Roseomonadaceae</taxon>
        <taxon>Roseomonas</taxon>
    </lineage>
</organism>
<feature type="transmembrane region" description="Helical" evidence="6">
    <location>
        <begin position="34"/>
        <end position="54"/>
    </location>
</feature>
<evidence type="ECO:0000256" key="5">
    <source>
        <dbReference type="ARBA" id="ARBA00023136"/>
    </source>
</evidence>